<dbReference type="InParanoid" id="A0A369K9L7"/>
<protein>
    <submittedName>
        <fullName evidence="1">Uncharacterized protein</fullName>
    </submittedName>
</protein>
<dbReference type="Proteomes" id="UP000076154">
    <property type="component" value="Unassembled WGS sequence"/>
</dbReference>
<evidence type="ECO:0000313" key="2">
    <source>
        <dbReference type="Proteomes" id="UP000076154"/>
    </source>
</evidence>
<gene>
    <name evidence="1" type="ORF">Hypma_007056</name>
</gene>
<sequence length="187" mass="20853">MAALIVSSFIPPCKTHFFVTGLSTSTLPFYAPGSTGTHISFDAPSDSGQASHRPLLPVHQEILSRQRCYRKQSGVWRPSHSTFLHGKHISMLRPTRYQRITLISAPLLCNTNELRRPQSFGINHTDHPPRCSGMKLPLFPLFVLLRMKMRDTVVTVVNGEPVFDESALRISEKENLENSSTGDRAGA</sequence>
<dbReference type="EMBL" id="LUEZ02000005">
    <property type="protein sequence ID" value="RDB30272.1"/>
    <property type="molecule type" value="Genomic_DNA"/>
</dbReference>
<keyword evidence="2" id="KW-1185">Reference proteome</keyword>
<evidence type="ECO:0000313" key="1">
    <source>
        <dbReference type="EMBL" id="RDB30272.1"/>
    </source>
</evidence>
<dbReference type="AlphaFoldDB" id="A0A369K9L7"/>
<accession>A0A369K9L7</accession>
<organism evidence="1 2">
    <name type="scientific">Hypsizygus marmoreus</name>
    <name type="common">White beech mushroom</name>
    <name type="synonym">Agaricus marmoreus</name>
    <dbReference type="NCBI Taxonomy" id="39966"/>
    <lineage>
        <taxon>Eukaryota</taxon>
        <taxon>Fungi</taxon>
        <taxon>Dikarya</taxon>
        <taxon>Basidiomycota</taxon>
        <taxon>Agaricomycotina</taxon>
        <taxon>Agaricomycetes</taxon>
        <taxon>Agaricomycetidae</taxon>
        <taxon>Agaricales</taxon>
        <taxon>Tricholomatineae</taxon>
        <taxon>Lyophyllaceae</taxon>
        <taxon>Hypsizygus</taxon>
    </lineage>
</organism>
<proteinExistence type="predicted"/>
<name>A0A369K9L7_HYPMA</name>
<reference evidence="1" key="1">
    <citation type="submission" date="2018-04" db="EMBL/GenBank/DDBJ databases">
        <title>Whole genome sequencing of Hypsizygus marmoreus.</title>
        <authorList>
            <person name="Choi I.-G."/>
            <person name="Min B."/>
            <person name="Kim J.-G."/>
            <person name="Kim S."/>
            <person name="Oh Y.-L."/>
            <person name="Kong W.-S."/>
            <person name="Park H."/>
            <person name="Jeong J."/>
            <person name="Song E.-S."/>
        </authorList>
    </citation>
    <scope>NUCLEOTIDE SEQUENCE [LARGE SCALE GENOMIC DNA]</scope>
    <source>
        <strain evidence="1">51987-8</strain>
    </source>
</reference>
<comment type="caution">
    <text evidence="1">The sequence shown here is derived from an EMBL/GenBank/DDBJ whole genome shotgun (WGS) entry which is preliminary data.</text>
</comment>